<dbReference type="RefSeq" id="WP_280163274.1">
    <property type="nucleotide sequence ID" value="NZ_FRXO01000006.1"/>
</dbReference>
<protein>
    <submittedName>
        <fullName evidence="1">Uncharacterized protein</fullName>
    </submittedName>
</protein>
<gene>
    <name evidence="1" type="ORF">SAMN02745172_03079</name>
</gene>
<accession>A0A1M7ZND5</accession>
<dbReference type="Proteomes" id="UP000186406">
    <property type="component" value="Unassembled WGS sequence"/>
</dbReference>
<reference evidence="1 2" key="1">
    <citation type="submission" date="2016-12" db="EMBL/GenBank/DDBJ databases">
        <authorList>
            <person name="Song W.-J."/>
            <person name="Kurnit D.M."/>
        </authorList>
    </citation>
    <scope>NUCLEOTIDE SEQUENCE [LARGE SCALE GENOMIC DNA]</scope>
    <source>
        <strain evidence="1 2">DSM 19599</strain>
    </source>
</reference>
<organism evidence="1 2">
    <name type="scientific">Pseudoxanthobacter soli DSM 19599</name>
    <dbReference type="NCBI Taxonomy" id="1123029"/>
    <lineage>
        <taxon>Bacteria</taxon>
        <taxon>Pseudomonadati</taxon>
        <taxon>Pseudomonadota</taxon>
        <taxon>Alphaproteobacteria</taxon>
        <taxon>Hyphomicrobiales</taxon>
        <taxon>Segnochrobactraceae</taxon>
        <taxon>Pseudoxanthobacter</taxon>
    </lineage>
</organism>
<dbReference type="STRING" id="1123029.SAMN02745172_03079"/>
<evidence type="ECO:0000313" key="2">
    <source>
        <dbReference type="Proteomes" id="UP000186406"/>
    </source>
</evidence>
<proteinExistence type="predicted"/>
<name>A0A1M7ZND5_9HYPH</name>
<dbReference type="AlphaFoldDB" id="A0A1M7ZND5"/>
<dbReference type="EMBL" id="FRXO01000006">
    <property type="protein sequence ID" value="SHO66420.1"/>
    <property type="molecule type" value="Genomic_DNA"/>
</dbReference>
<evidence type="ECO:0000313" key="1">
    <source>
        <dbReference type="EMBL" id="SHO66420.1"/>
    </source>
</evidence>
<keyword evidence="2" id="KW-1185">Reference proteome</keyword>
<sequence>MHRTRLLWILAAAVIVAIAVYAFSASDPDRPGQPPPHAIDQSD</sequence>